<organism evidence="1">
    <name type="scientific">Cyprideis torosa</name>
    <dbReference type="NCBI Taxonomy" id="163714"/>
    <lineage>
        <taxon>Eukaryota</taxon>
        <taxon>Metazoa</taxon>
        <taxon>Ecdysozoa</taxon>
        <taxon>Arthropoda</taxon>
        <taxon>Crustacea</taxon>
        <taxon>Oligostraca</taxon>
        <taxon>Ostracoda</taxon>
        <taxon>Podocopa</taxon>
        <taxon>Podocopida</taxon>
        <taxon>Cytherocopina</taxon>
        <taxon>Cytheroidea</taxon>
        <taxon>Cytherideidae</taxon>
        <taxon>Cyprideis</taxon>
    </lineage>
</organism>
<dbReference type="InterPro" id="IPR016187">
    <property type="entry name" value="CTDL_fold"/>
</dbReference>
<evidence type="ECO:0000313" key="1">
    <source>
        <dbReference type="EMBL" id="CAD7233961.1"/>
    </source>
</evidence>
<gene>
    <name evidence="1" type="ORF">CTOB1V02_LOCUS11779</name>
</gene>
<dbReference type="SUPFAM" id="SSF56436">
    <property type="entry name" value="C-type lectin-like"/>
    <property type="match status" value="3"/>
</dbReference>
<reference evidence="1" key="1">
    <citation type="submission" date="2020-11" db="EMBL/GenBank/DDBJ databases">
        <authorList>
            <person name="Tran Van P."/>
        </authorList>
    </citation>
    <scope>NUCLEOTIDE SEQUENCE</scope>
</reference>
<dbReference type="Gene3D" id="3.10.100.10">
    <property type="entry name" value="Mannose-Binding Protein A, subunit A"/>
    <property type="match status" value="2"/>
</dbReference>
<name>A0A7R8WN17_9CRUS</name>
<accession>A0A7R8WN17</accession>
<protein>
    <submittedName>
        <fullName evidence="1">Uncharacterized protein</fullName>
    </submittedName>
</protein>
<dbReference type="AlphaFoldDB" id="A0A7R8WN17"/>
<feature type="non-terminal residue" evidence="1">
    <location>
        <position position="1"/>
    </location>
</feature>
<sequence length="606" mass="66779">MYCQNNANGHLAEPTSTDFLAKIQNKAAVKDYLLYGPHARPYWKYVNGTQVLSEVFFEGDPNNVNKFAVCLSTFPGKGSRLGDIPCSGYSFTPVCHVNSKKAEDAPLPKCSEPFPKIPCAILVTPSKTEFYEGEFLEYVCAVSGQTIKAICKRLVSDATNGDITMDWEYPNCEGVIRLGAECYHADPNASNITSWLDAEKYCQSKWSGHLAQPGSHAFLEALSAQFNLTTNATLFLGPHITYGDPVLIFYEFKRWYNQYECKSRETCGPLWKYANGTLIPTEFFADNEPGNQGMEGEKCLSAVFVCEEAHLADETCGYQPNHDIIPVCHLNSRNDSLQAASCKTSPFASLCGGFSEGPLATYERNTEETALCSDGSEIKATCLGEPFQWYYSGNLSNSCDLCNVLPKCSSPPPEILCTTGPVLGNRTEFLSGETVPYTCLGSEMTIWAVCNNGAWEKQTCKAPALYNQQCYYAAEETTRNFVDAEMYCQNTTNGHLAEPTGSLLSYLKQPYQPPSETLYLFGPHHTDSLYNCGGSEVRNASCLEVWKYSGGSEVPAETFGPTEPNNLGNWEVCLASRDFGLLADFPCAGFDFHPVCLVNSRSDDEN</sequence>
<dbReference type="PROSITE" id="PS50041">
    <property type="entry name" value="C_TYPE_LECTIN_2"/>
    <property type="match status" value="1"/>
</dbReference>
<dbReference type="InterPro" id="IPR016186">
    <property type="entry name" value="C-type_lectin-like/link_sf"/>
</dbReference>
<dbReference type="EMBL" id="OB667383">
    <property type="protein sequence ID" value="CAD7233961.1"/>
    <property type="molecule type" value="Genomic_DNA"/>
</dbReference>
<proteinExistence type="predicted"/>
<dbReference type="InterPro" id="IPR001304">
    <property type="entry name" value="C-type_lectin-like"/>
</dbReference>